<name>A0A892ZID1_9NEIS</name>
<accession>A0A892ZID1</accession>
<protein>
    <submittedName>
        <fullName evidence="8">Cytochrome b/b6 domain-containing protein</fullName>
    </submittedName>
</protein>
<keyword evidence="9" id="KW-1185">Reference proteome</keyword>
<evidence type="ECO:0000313" key="8">
    <source>
        <dbReference type="EMBL" id="QRQ82692.1"/>
    </source>
</evidence>
<evidence type="ECO:0000256" key="6">
    <source>
        <dbReference type="SAM" id="Phobius"/>
    </source>
</evidence>
<evidence type="ECO:0000256" key="1">
    <source>
        <dbReference type="ARBA" id="ARBA00004651"/>
    </source>
</evidence>
<evidence type="ECO:0000256" key="5">
    <source>
        <dbReference type="ARBA" id="ARBA00023136"/>
    </source>
</evidence>
<dbReference type="RefSeq" id="WP_230339980.1">
    <property type="nucleotide sequence ID" value="NZ_CP069798.1"/>
</dbReference>
<evidence type="ECO:0000313" key="9">
    <source>
        <dbReference type="Proteomes" id="UP000653156"/>
    </source>
</evidence>
<organism evidence="8 9">
    <name type="scientific">Paralysiella testudinis</name>
    <dbReference type="NCBI Taxonomy" id="2809020"/>
    <lineage>
        <taxon>Bacteria</taxon>
        <taxon>Pseudomonadati</taxon>
        <taxon>Pseudomonadota</taxon>
        <taxon>Betaproteobacteria</taxon>
        <taxon>Neisseriales</taxon>
        <taxon>Neisseriaceae</taxon>
        <taxon>Paralysiella</taxon>
    </lineage>
</organism>
<proteinExistence type="predicted"/>
<evidence type="ECO:0000259" key="7">
    <source>
        <dbReference type="Pfam" id="PF01292"/>
    </source>
</evidence>
<dbReference type="GO" id="GO:0022904">
    <property type="term" value="P:respiratory electron transport chain"/>
    <property type="evidence" value="ECO:0007669"/>
    <property type="project" value="InterPro"/>
</dbReference>
<keyword evidence="3 6" id="KW-0812">Transmembrane</keyword>
<comment type="subcellular location">
    <subcellularLocation>
        <location evidence="1">Cell membrane</location>
        <topology evidence="1">Multi-pass membrane protein</topology>
    </subcellularLocation>
</comment>
<feature type="transmembrane region" description="Helical" evidence="6">
    <location>
        <begin position="96"/>
        <end position="117"/>
    </location>
</feature>
<dbReference type="GO" id="GO:0020037">
    <property type="term" value="F:heme binding"/>
    <property type="evidence" value="ECO:0007669"/>
    <property type="project" value="TreeGrafter"/>
</dbReference>
<dbReference type="PANTHER" id="PTHR30485:SF2">
    <property type="entry name" value="BLL0597 PROTEIN"/>
    <property type="match status" value="1"/>
</dbReference>
<evidence type="ECO:0000256" key="3">
    <source>
        <dbReference type="ARBA" id="ARBA00022692"/>
    </source>
</evidence>
<keyword evidence="5 6" id="KW-0472">Membrane</keyword>
<feature type="transmembrane region" description="Helical" evidence="6">
    <location>
        <begin position="38"/>
        <end position="56"/>
    </location>
</feature>
<feature type="transmembrane region" description="Helical" evidence="6">
    <location>
        <begin position="12"/>
        <end position="32"/>
    </location>
</feature>
<sequence>MNKTTVYVWDPLVRIAHWLLAACVLVNLTGLVEEGEMWHRYIGYTACAVVAVRLLWGLVGSRHARFSDFWPTPARLKAHWQHMQNREPDPHHGHNPFGAIMMLALWAVVLMLGASGYLMGTDRFFGEEWLQEIHEVLANGLIVLIAIHILAAIGMSLYTRVNLPRAMITGRKNLPD</sequence>
<feature type="transmembrane region" description="Helical" evidence="6">
    <location>
        <begin position="137"/>
        <end position="158"/>
    </location>
</feature>
<dbReference type="SUPFAM" id="SSF81342">
    <property type="entry name" value="Transmembrane di-heme cytochromes"/>
    <property type="match status" value="1"/>
</dbReference>
<reference evidence="8" key="1">
    <citation type="submission" date="2021-02" db="EMBL/GenBank/DDBJ databases">
        <title>Neisseriaceae sp. 26B isolated from the cloaca of a Common Toad-headed Turtle (Mesoclemmys nasuta).</title>
        <authorList>
            <person name="Spergser J."/>
            <person name="Busse H.-J."/>
        </authorList>
    </citation>
    <scope>NUCLEOTIDE SEQUENCE</scope>
    <source>
        <strain evidence="8">26B</strain>
    </source>
</reference>
<dbReference type="AlphaFoldDB" id="A0A892ZID1"/>
<dbReference type="Pfam" id="PF01292">
    <property type="entry name" value="Ni_hydr_CYTB"/>
    <property type="match status" value="1"/>
</dbReference>
<dbReference type="GO" id="GO:0009055">
    <property type="term" value="F:electron transfer activity"/>
    <property type="evidence" value="ECO:0007669"/>
    <property type="project" value="InterPro"/>
</dbReference>
<dbReference type="PANTHER" id="PTHR30485">
    <property type="entry name" value="NI/FE-HYDROGENASE 1 B-TYPE CYTOCHROME SUBUNIT"/>
    <property type="match status" value="1"/>
</dbReference>
<dbReference type="KEGG" id="ptes:JQU52_04710"/>
<keyword evidence="2" id="KW-1003">Cell membrane</keyword>
<feature type="domain" description="Cytochrome b561 bacterial/Ni-hydrogenase" evidence="7">
    <location>
        <begin position="8"/>
        <end position="170"/>
    </location>
</feature>
<dbReference type="EMBL" id="CP069798">
    <property type="protein sequence ID" value="QRQ82692.1"/>
    <property type="molecule type" value="Genomic_DNA"/>
</dbReference>
<evidence type="ECO:0000256" key="4">
    <source>
        <dbReference type="ARBA" id="ARBA00022989"/>
    </source>
</evidence>
<gene>
    <name evidence="8" type="ORF">JQU52_04710</name>
</gene>
<dbReference type="Proteomes" id="UP000653156">
    <property type="component" value="Chromosome"/>
</dbReference>
<dbReference type="GO" id="GO:0005886">
    <property type="term" value="C:plasma membrane"/>
    <property type="evidence" value="ECO:0007669"/>
    <property type="project" value="UniProtKB-SubCell"/>
</dbReference>
<dbReference type="InterPro" id="IPR051542">
    <property type="entry name" value="Hydrogenase_cytochrome"/>
</dbReference>
<dbReference type="InterPro" id="IPR016174">
    <property type="entry name" value="Di-haem_cyt_TM"/>
</dbReference>
<evidence type="ECO:0000256" key="2">
    <source>
        <dbReference type="ARBA" id="ARBA00022475"/>
    </source>
</evidence>
<keyword evidence="4 6" id="KW-1133">Transmembrane helix</keyword>
<dbReference type="Gene3D" id="1.20.950.20">
    <property type="entry name" value="Transmembrane di-heme cytochromes, Chain C"/>
    <property type="match status" value="1"/>
</dbReference>
<dbReference type="InterPro" id="IPR011577">
    <property type="entry name" value="Cyt_b561_bac/Ni-Hgenase"/>
</dbReference>